<dbReference type="Gene3D" id="3.40.630.30">
    <property type="match status" value="1"/>
</dbReference>
<comment type="caution">
    <text evidence="1">The sequence shown here is derived from an EMBL/GenBank/DDBJ whole genome shotgun (WGS) entry which is preliminary data.</text>
</comment>
<evidence type="ECO:0000313" key="1">
    <source>
        <dbReference type="EMBL" id="MBK9718098.1"/>
    </source>
</evidence>
<dbReference type="EMBL" id="JADKFW010000007">
    <property type="protein sequence ID" value="MBK9718098.1"/>
    <property type="molecule type" value="Genomic_DNA"/>
</dbReference>
<dbReference type="SUPFAM" id="SSF55729">
    <property type="entry name" value="Acyl-CoA N-acyltransferases (Nat)"/>
    <property type="match status" value="1"/>
</dbReference>
<name>A0A9D7S984_9BACT</name>
<dbReference type="InterPro" id="IPR016181">
    <property type="entry name" value="Acyl_CoA_acyltransferase"/>
</dbReference>
<gene>
    <name evidence="1" type="ORF">IPO85_11415</name>
</gene>
<accession>A0A9D7S984</accession>
<protein>
    <submittedName>
        <fullName evidence="1">N-acetyltransferase</fullName>
    </submittedName>
</protein>
<dbReference type="Proteomes" id="UP000808349">
    <property type="component" value="Unassembled WGS sequence"/>
</dbReference>
<sequence length="350" mass="40796">MYACIQRDGINLGLIYFQLVPFNATERLKLHVHEGYTPTHLDRLALGVKRFLARQLDLKIIIGGSLLAAGPYGFYFKPEVETSFREYLMHEVIRYLMKTPSWTKGAQIFIIKDLPSDGRLPMICRYKLPSFYEFTVQPIMIMNILAEWQQFEDYMSALQSKYRVKIRKVLKSGLDIKELDLDLELLKKYNSAIIELYLQIANAAGFNLVELNENYFLTLKEKCSESFIIKLLLIDDQPIAFYCYFISGSSLNAHYVGYDRHLNNKYELYHNLLLKFVEAAIYHRCGNINFARTAMEIKSSVGAEPVDYYSYIAHRSRIYNKVIPHLLEFLKPNETWTQRSPFKDSPNLAV</sequence>
<evidence type="ECO:0000313" key="2">
    <source>
        <dbReference type="Proteomes" id="UP000808349"/>
    </source>
</evidence>
<organism evidence="1 2">
    <name type="scientific">Candidatus Defluviibacterium haderslevense</name>
    <dbReference type="NCBI Taxonomy" id="2981993"/>
    <lineage>
        <taxon>Bacteria</taxon>
        <taxon>Pseudomonadati</taxon>
        <taxon>Bacteroidota</taxon>
        <taxon>Saprospiria</taxon>
        <taxon>Saprospirales</taxon>
        <taxon>Saprospiraceae</taxon>
        <taxon>Candidatus Defluviibacterium</taxon>
    </lineage>
</organism>
<dbReference type="AlphaFoldDB" id="A0A9D7S984"/>
<reference evidence="1 2" key="1">
    <citation type="submission" date="2020-10" db="EMBL/GenBank/DDBJ databases">
        <title>Connecting structure to function with the recovery of over 1000 high-quality activated sludge metagenome-assembled genomes encoding full-length rRNA genes using long-read sequencing.</title>
        <authorList>
            <person name="Singleton C.M."/>
            <person name="Petriglieri F."/>
            <person name="Kristensen J.M."/>
            <person name="Kirkegaard R.H."/>
            <person name="Michaelsen T.Y."/>
            <person name="Andersen M.H."/>
            <person name="Karst S.M."/>
            <person name="Dueholm M.S."/>
            <person name="Nielsen P.H."/>
            <person name="Albertsen M."/>
        </authorList>
    </citation>
    <scope>NUCLEOTIDE SEQUENCE [LARGE SCALE GENOMIC DNA]</scope>
    <source>
        <strain evidence="1">Ribe_18-Q3-R11-54_BAT3C.373</strain>
    </source>
</reference>
<proteinExistence type="predicted"/>